<dbReference type="InterPro" id="IPR015424">
    <property type="entry name" value="PyrdxlP-dep_Trfase"/>
</dbReference>
<dbReference type="InterPro" id="IPR015421">
    <property type="entry name" value="PyrdxlP-dep_Trfase_major"/>
</dbReference>
<evidence type="ECO:0000313" key="6">
    <source>
        <dbReference type="EMBL" id="GAA2793123.1"/>
    </source>
</evidence>
<protein>
    <recommendedName>
        <fullName evidence="8">Acetylornithine aminotransferase</fullName>
    </recommendedName>
</protein>
<keyword evidence="7" id="KW-1185">Reference proteome</keyword>
<dbReference type="InterPro" id="IPR005814">
    <property type="entry name" value="Aminotrans_3"/>
</dbReference>
<name>A0ABN3VDS7_9PSEU</name>
<evidence type="ECO:0000256" key="2">
    <source>
        <dbReference type="ARBA" id="ARBA00022576"/>
    </source>
</evidence>
<accession>A0ABN3VDS7</accession>
<dbReference type="PANTHER" id="PTHR11986:SF79">
    <property type="entry name" value="ACETYLORNITHINE AMINOTRANSFERASE, MITOCHONDRIAL"/>
    <property type="match status" value="1"/>
</dbReference>
<dbReference type="Gene3D" id="3.40.640.10">
    <property type="entry name" value="Type I PLP-dependent aspartate aminotransferase-like (Major domain)"/>
    <property type="match status" value="1"/>
</dbReference>
<keyword evidence="4 5" id="KW-0663">Pyridoxal phosphate</keyword>
<dbReference type="Gene3D" id="3.90.1150.10">
    <property type="entry name" value="Aspartate Aminotransferase, domain 1"/>
    <property type="match status" value="1"/>
</dbReference>
<dbReference type="Proteomes" id="UP001500979">
    <property type="component" value="Unassembled WGS sequence"/>
</dbReference>
<reference evidence="6 7" key="1">
    <citation type="journal article" date="2019" name="Int. J. Syst. Evol. Microbiol.">
        <title>The Global Catalogue of Microorganisms (GCM) 10K type strain sequencing project: providing services to taxonomists for standard genome sequencing and annotation.</title>
        <authorList>
            <consortium name="The Broad Institute Genomics Platform"/>
            <consortium name="The Broad Institute Genome Sequencing Center for Infectious Disease"/>
            <person name="Wu L."/>
            <person name="Ma J."/>
        </authorList>
    </citation>
    <scope>NUCLEOTIDE SEQUENCE [LARGE SCALE GENOMIC DNA]</scope>
    <source>
        <strain evidence="6 7">JCM 9383</strain>
    </source>
</reference>
<keyword evidence="2" id="KW-0032">Aminotransferase</keyword>
<evidence type="ECO:0000256" key="5">
    <source>
        <dbReference type="RuleBase" id="RU003560"/>
    </source>
</evidence>
<organism evidence="6 7">
    <name type="scientific">Saccharopolyspora taberi</name>
    <dbReference type="NCBI Taxonomy" id="60895"/>
    <lineage>
        <taxon>Bacteria</taxon>
        <taxon>Bacillati</taxon>
        <taxon>Actinomycetota</taxon>
        <taxon>Actinomycetes</taxon>
        <taxon>Pseudonocardiales</taxon>
        <taxon>Pseudonocardiaceae</taxon>
        <taxon>Saccharopolyspora</taxon>
    </lineage>
</organism>
<gene>
    <name evidence="6" type="ORF">GCM10010470_29980</name>
</gene>
<comment type="cofactor">
    <cofactor evidence="1">
        <name>pyridoxal 5'-phosphate</name>
        <dbReference type="ChEBI" id="CHEBI:597326"/>
    </cofactor>
</comment>
<dbReference type="SUPFAM" id="SSF53383">
    <property type="entry name" value="PLP-dependent transferases"/>
    <property type="match status" value="1"/>
</dbReference>
<proteinExistence type="inferred from homology"/>
<comment type="similarity">
    <text evidence="5">Belongs to the class-III pyridoxal-phosphate-dependent aminotransferase family.</text>
</comment>
<dbReference type="RefSeq" id="WP_344680272.1">
    <property type="nucleotide sequence ID" value="NZ_BAAAUX010000014.1"/>
</dbReference>
<keyword evidence="3" id="KW-0808">Transferase</keyword>
<comment type="caution">
    <text evidence="6">The sequence shown here is derived from an EMBL/GenBank/DDBJ whole genome shotgun (WGS) entry which is preliminary data.</text>
</comment>
<evidence type="ECO:0000256" key="4">
    <source>
        <dbReference type="ARBA" id="ARBA00022898"/>
    </source>
</evidence>
<evidence type="ECO:0000256" key="3">
    <source>
        <dbReference type="ARBA" id="ARBA00022679"/>
    </source>
</evidence>
<evidence type="ECO:0000256" key="1">
    <source>
        <dbReference type="ARBA" id="ARBA00001933"/>
    </source>
</evidence>
<sequence>MTGTHETSPTDLNLLLSSREIHFDHYGGPKLPYACTGARGIEMNLVGTAEDNLGQPHTAIDASGGYGTACLGAGHPEMVRALRRAVQEVGYSTDEMASLERARLLHTLFGPGGIWTDRFPTGQYRVSGRNSGSEGMELAVRLVLESRFDRRRLRHHPGREHRDTVLAFEGAWHGWTDGLVPLLNRRHYQVGLPARATSGDYDVRVQHIPFGDHDAIQEYFADNAERLLAVVIEPVQGDAGILVPPPDYLRAVSRLCADSDVLLVADEVLTFAKTGQFFAMTDQHGPIPTDITVIGKNLGMGVVPASMVITRADLGTRSSGAVATSDLRPITCAVLNDGLTHLRTTGILEHTAALGQHLNQTLHDQLVTQFPDIYRENRGLGVIHGLELQERAARKLPELREKILRAGVYVEFMAGAGRRTRGLRYLHPTMRIAPPAITTTAQADTIVERIATGTRAFQES</sequence>
<dbReference type="EMBL" id="BAAAUX010000014">
    <property type="protein sequence ID" value="GAA2793123.1"/>
    <property type="molecule type" value="Genomic_DNA"/>
</dbReference>
<dbReference type="PANTHER" id="PTHR11986">
    <property type="entry name" value="AMINOTRANSFERASE CLASS III"/>
    <property type="match status" value="1"/>
</dbReference>
<dbReference type="InterPro" id="IPR050103">
    <property type="entry name" value="Class-III_PLP-dep_AT"/>
</dbReference>
<evidence type="ECO:0008006" key="8">
    <source>
        <dbReference type="Google" id="ProtNLM"/>
    </source>
</evidence>
<evidence type="ECO:0000313" key="7">
    <source>
        <dbReference type="Proteomes" id="UP001500979"/>
    </source>
</evidence>
<dbReference type="Pfam" id="PF00202">
    <property type="entry name" value="Aminotran_3"/>
    <property type="match status" value="1"/>
</dbReference>
<dbReference type="InterPro" id="IPR015422">
    <property type="entry name" value="PyrdxlP-dep_Trfase_small"/>
</dbReference>